<organism evidence="2">
    <name type="scientific">Solanum chilense</name>
    <name type="common">Tomato</name>
    <name type="synonym">Lycopersicon chilense</name>
    <dbReference type="NCBI Taxonomy" id="4083"/>
    <lineage>
        <taxon>Eukaryota</taxon>
        <taxon>Viridiplantae</taxon>
        <taxon>Streptophyta</taxon>
        <taxon>Embryophyta</taxon>
        <taxon>Tracheophyta</taxon>
        <taxon>Spermatophyta</taxon>
        <taxon>Magnoliopsida</taxon>
        <taxon>eudicotyledons</taxon>
        <taxon>Gunneridae</taxon>
        <taxon>Pentapetalae</taxon>
        <taxon>asterids</taxon>
        <taxon>lamiids</taxon>
        <taxon>Solanales</taxon>
        <taxon>Solanaceae</taxon>
        <taxon>Solanoideae</taxon>
        <taxon>Solaneae</taxon>
        <taxon>Solanum</taxon>
        <taxon>Solanum subgen. Lycopersicon</taxon>
    </lineage>
</organism>
<dbReference type="EMBL" id="RXGB01063639">
    <property type="protein sequence ID" value="TMW80343.1"/>
    <property type="molecule type" value="Genomic_DNA"/>
</dbReference>
<reference evidence="2" key="1">
    <citation type="submission" date="2019-05" db="EMBL/GenBank/DDBJ databases">
        <title>The de novo reference genome and transcriptome assemblies of the wild tomato species Solanum chilense.</title>
        <authorList>
            <person name="Stam R."/>
            <person name="Nosenko T."/>
            <person name="Hoerger A.C."/>
            <person name="Stephan W."/>
            <person name="Seidel M.A."/>
            <person name="Kuhn J.M.M."/>
            <person name="Haberer G."/>
            <person name="Tellier A."/>
        </authorList>
    </citation>
    <scope>NUCLEOTIDE SEQUENCE</scope>
    <source>
        <tissue evidence="2">Mature leaves</tissue>
    </source>
</reference>
<proteinExistence type="predicted"/>
<protein>
    <submittedName>
        <fullName evidence="2">Uncharacterized protein</fullName>
    </submittedName>
</protein>
<sequence>MLTLELTYFQRINLFKKFTWNQRGTLLLRRLQMAEMEAARPPPAEARLQMAESWRRRQRQRRIEEMEKTTAKRNDEKERDDTEREGRRERETIQREGRRERERVD</sequence>
<name>A0A6N2AK24_SOLCI</name>
<dbReference type="AlphaFoldDB" id="A0A6N2AK24"/>
<accession>A0A6N2AK24</accession>
<evidence type="ECO:0000256" key="1">
    <source>
        <dbReference type="SAM" id="MobiDB-lite"/>
    </source>
</evidence>
<feature type="compositionally biased region" description="Basic and acidic residues" evidence="1">
    <location>
        <begin position="61"/>
        <end position="105"/>
    </location>
</feature>
<evidence type="ECO:0000313" key="2">
    <source>
        <dbReference type="EMBL" id="TMW80343.1"/>
    </source>
</evidence>
<feature type="region of interest" description="Disordered" evidence="1">
    <location>
        <begin position="58"/>
        <end position="105"/>
    </location>
</feature>
<comment type="caution">
    <text evidence="2">The sequence shown here is derived from an EMBL/GenBank/DDBJ whole genome shotgun (WGS) entry which is preliminary data.</text>
</comment>
<gene>
    <name evidence="2" type="ORF">EJD97_021199</name>
</gene>
<feature type="non-terminal residue" evidence="2">
    <location>
        <position position="105"/>
    </location>
</feature>